<name>A0AAQ3TYD8_PASNO</name>
<dbReference type="AlphaFoldDB" id="A0AAQ3TYD8"/>
<organism evidence="2 3">
    <name type="scientific">Paspalum notatum var. saurae</name>
    <dbReference type="NCBI Taxonomy" id="547442"/>
    <lineage>
        <taxon>Eukaryota</taxon>
        <taxon>Viridiplantae</taxon>
        <taxon>Streptophyta</taxon>
        <taxon>Embryophyta</taxon>
        <taxon>Tracheophyta</taxon>
        <taxon>Spermatophyta</taxon>
        <taxon>Magnoliopsida</taxon>
        <taxon>Liliopsida</taxon>
        <taxon>Poales</taxon>
        <taxon>Poaceae</taxon>
        <taxon>PACMAD clade</taxon>
        <taxon>Panicoideae</taxon>
        <taxon>Andropogonodae</taxon>
        <taxon>Paspaleae</taxon>
        <taxon>Paspalinae</taxon>
        <taxon>Paspalum</taxon>
    </lineage>
</organism>
<evidence type="ECO:0000313" key="2">
    <source>
        <dbReference type="EMBL" id="WVZ81878.1"/>
    </source>
</evidence>
<feature type="compositionally biased region" description="Basic and acidic residues" evidence="1">
    <location>
        <begin position="34"/>
        <end position="46"/>
    </location>
</feature>
<sequence length="84" mass="9154">MLRWGPPVQRAAHVCPARRPQPPSAASSPPPPAHGREDAGGERTRAGEGVAEAKFCVGPLHEEALGERVAKRRCERQATERRVR</sequence>
<keyword evidence="3" id="KW-1185">Reference proteome</keyword>
<gene>
    <name evidence="2" type="ORF">U9M48_029209</name>
</gene>
<feature type="region of interest" description="Disordered" evidence="1">
    <location>
        <begin position="1"/>
        <end position="47"/>
    </location>
</feature>
<feature type="compositionally biased region" description="Pro residues" evidence="1">
    <location>
        <begin position="19"/>
        <end position="33"/>
    </location>
</feature>
<dbReference type="Proteomes" id="UP001341281">
    <property type="component" value="Chromosome 06"/>
</dbReference>
<accession>A0AAQ3TYD8</accession>
<evidence type="ECO:0000256" key="1">
    <source>
        <dbReference type="SAM" id="MobiDB-lite"/>
    </source>
</evidence>
<proteinExistence type="predicted"/>
<dbReference type="EMBL" id="CP144750">
    <property type="protein sequence ID" value="WVZ81878.1"/>
    <property type="molecule type" value="Genomic_DNA"/>
</dbReference>
<reference evidence="2 3" key="1">
    <citation type="submission" date="2024-02" db="EMBL/GenBank/DDBJ databases">
        <title>High-quality chromosome-scale genome assembly of Pensacola bahiagrass (Paspalum notatum Flugge var. saurae).</title>
        <authorList>
            <person name="Vega J.M."/>
            <person name="Podio M."/>
            <person name="Orjuela J."/>
            <person name="Siena L.A."/>
            <person name="Pessino S.C."/>
            <person name="Combes M.C."/>
            <person name="Mariac C."/>
            <person name="Albertini E."/>
            <person name="Pupilli F."/>
            <person name="Ortiz J.P.A."/>
            <person name="Leblanc O."/>
        </authorList>
    </citation>
    <scope>NUCLEOTIDE SEQUENCE [LARGE SCALE GENOMIC DNA]</scope>
    <source>
        <strain evidence="2">R1</strain>
        <tissue evidence="2">Leaf</tissue>
    </source>
</reference>
<protein>
    <submittedName>
        <fullName evidence="2">Uncharacterized protein</fullName>
    </submittedName>
</protein>
<evidence type="ECO:0000313" key="3">
    <source>
        <dbReference type="Proteomes" id="UP001341281"/>
    </source>
</evidence>